<dbReference type="PROSITE" id="PS50097">
    <property type="entry name" value="BTB"/>
    <property type="match status" value="1"/>
</dbReference>
<dbReference type="SMART" id="SM00225">
    <property type="entry name" value="BTB"/>
    <property type="match status" value="1"/>
</dbReference>
<reference evidence="2" key="1">
    <citation type="submission" date="2022-02" db="EMBL/GenBank/DDBJ databases">
        <authorList>
            <person name="Giguere J D."/>
        </authorList>
    </citation>
    <scope>NUCLEOTIDE SEQUENCE</scope>
    <source>
        <strain evidence="2">CCAP 1055/1</strain>
    </source>
</reference>
<dbReference type="PANTHER" id="PTHR24410:SF23">
    <property type="entry name" value="BTB DOMAIN-CONTAINING PROTEIN-RELATED"/>
    <property type="match status" value="1"/>
</dbReference>
<dbReference type="PANTHER" id="PTHR24410">
    <property type="entry name" value="HL07962P-RELATED"/>
    <property type="match status" value="1"/>
</dbReference>
<dbReference type="Gene3D" id="1.25.40.420">
    <property type="match status" value="1"/>
</dbReference>
<evidence type="ECO:0000313" key="2">
    <source>
        <dbReference type="EMBL" id="CAG9292836.1"/>
    </source>
</evidence>
<feature type="domain" description="BTB" evidence="1">
    <location>
        <begin position="205"/>
        <end position="273"/>
    </location>
</feature>
<dbReference type="InterPro" id="IPR036770">
    <property type="entry name" value="Ankyrin_rpt-contain_sf"/>
</dbReference>
<gene>
    <name evidence="2" type="ORF">PTTT1_LOCUS49636</name>
</gene>
<protein>
    <recommendedName>
        <fullName evidence="1">BTB domain-containing protein</fullName>
    </recommendedName>
</protein>
<dbReference type="Proteomes" id="UP000836788">
    <property type="component" value="Chromosome 7"/>
</dbReference>
<dbReference type="Gene3D" id="1.25.40.20">
    <property type="entry name" value="Ankyrin repeat-containing domain"/>
    <property type="match status" value="1"/>
</dbReference>
<name>A0A8J9X6X2_PHATR</name>
<dbReference type="InterPro" id="IPR011333">
    <property type="entry name" value="SKP1/BTB/POZ_sf"/>
</dbReference>
<dbReference type="InterPro" id="IPR000210">
    <property type="entry name" value="BTB/POZ_dom"/>
</dbReference>
<evidence type="ECO:0000259" key="1">
    <source>
        <dbReference type="PROSITE" id="PS50097"/>
    </source>
</evidence>
<dbReference type="Gene3D" id="3.30.710.10">
    <property type="entry name" value="Potassium Channel Kv1.1, Chain A"/>
    <property type="match status" value="1"/>
</dbReference>
<dbReference type="SUPFAM" id="SSF54695">
    <property type="entry name" value="POZ domain"/>
    <property type="match status" value="1"/>
</dbReference>
<dbReference type="SUPFAM" id="SSF48403">
    <property type="entry name" value="Ankyrin repeat"/>
    <property type="match status" value="1"/>
</dbReference>
<dbReference type="CDD" id="cd14733">
    <property type="entry name" value="BACK"/>
    <property type="match status" value="1"/>
</dbReference>
<proteinExistence type="predicted"/>
<dbReference type="InterPro" id="IPR051481">
    <property type="entry name" value="BTB-POZ/Galectin-3-binding"/>
</dbReference>
<dbReference type="EMBL" id="OU594948">
    <property type="protein sequence ID" value="CAG9292836.1"/>
    <property type="molecule type" value="Genomic_DNA"/>
</dbReference>
<accession>A0A8J9X6X2</accession>
<dbReference type="CDD" id="cd18186">
    <property type="entry name" value="BTB_POZ_ZBTB_KLHL-like"/>
    <property type="match status" value="1"/>
</dbReference>
<sequence length="378" mass="41475">MADLPNTAQVLHEAILTNSLDVVQSYLGAAGVDPNQSPPLCPLAQLKRALRRPDAVAHDVVVVATQDVYRVSPLHVAIFNCYHNHGSQEDPTPRETALAIVQALVDAGADTTLVASHIAVVQKRDSSLIRIQDRAPIGLALLLKQNARGPDEVNMVESLDAAMQCIVPRADAKDASGQDDVIETMTVPESFAQSFGSLLFSQEFSDVKFVCKDGTVLHAHQNILAAASSYFRTYFQGPWGTLHTDGCWKTEITPDVLRAVLMFVYTGKVDDDLLEEEAKNIISVAHEYELFDLQLLAQSSCVANLCPENSKEMLQLAKLHESDTLKDACFDYIKENMAAVLMHPTFVSLADEDSALWAELNEFLQESPTQAGRKRSRS</sequence>
<dbReference type="Pfam" id="PF00651">
    <property type="entry name" value="BTB"/>
    <property type="match status" value="1"/>
</dbReference>
<dbReference type="AlphaFoldDB" id="A0A8J9X6X2"/>
<organism evidence="2">
    <name type="scientific">Phaeodactylum tricornutum</name>
    <name type="common">Diatom</name>
    <dbReference type="NCBI Taxonomy" id="2850"/>
    <lineage>
        <taxon>Eukaryota</taxon>
        <taxon>Sar</taxon>
        <taxon>Stramenopiles</taxon>
        <taxon>Ochrophyta</taxon>
        <taxon>Bacillariophyta</taxon>
        <taxon>Bacillariophyceae</taxon>
        <taxon>Bacillariophycidae</taxon>
        <taxon>Naviculales</taxon>
        <taxon>Phaeodactylaceae</taxon>
        <taxon>Phaeodactylum</taxon>
    </lineage>
</organism>